<feature type="compositionally biased region" description="Polar residues" evidence="5">
    <location>
        <begin position="144"/>
        <end position="154"/>
    </location>
</feature>
<feature type="domain" description="RRM" evidence="6">
    <location>
        <begin position="5"/>
        <end position="82"/>
    </location>
</feature>
<keyword evidence="8" id="KW-1185">Reference proteome</keyword>
<dbReference type="CDD" id="cd12336">
    <property type="entry name" value="RRM_RBM7_like"/>
    <property type="match status" value="1"/>
</dbReference>
<dbReference type="InterPro" id="IPR035979">
    <property type="entry name" value="RBD_domain_sf"/>
</dbReference>
<dbReference type="InterPro" id="IPR052285">
    <property type="entry name" value="NEXT_complex_subunit"/>
</dbReference>
<dbReference type="GO" id="GO:0000381">
    <property type="term" value="P:regulation of alternative mRNA splicing, via spliceosome"/>
    <property type="evidence" value="ECO:0007669"/>
    <property type="project" value="TreeGrafter"/>
</dbReference>
<dbReference type="OrthoDB" id="407442at2759"/>
<accession>A0A2T7P752</accession>
<proteinExistence type="predicted"/>
<evidence type="ECO:0000256" key="1">
    <source>
        <dbReference type="ARBA" id="ARBA00004642"/>
    </source>
</evidence>
<dbReference type="STRING" id="400727.A0A2T7P752"/>
<evidence type="ECO:0000256" key="5">
    <source>
        <dbReference type="SAM" id="MobiDB-lite"/>
    </source>
</evidence>
<name>A0A2T7P752_POMCA</name>
<evidence type="ECO:0000259" key="6">
    <source>
        <dbReference type="PROSITE" id="PS50102"/>
    </source>
</evidence>
<dbReference type="EMBL" id="PZQS01000006">
    <property type="protein sequence ID" value="PVD29252.1"/>
    <property type="molecule type" value="Genomic_DNA"/>
</dbReference>
<dbReference type="Gene3D" id="3.30.70.330">
    <property type="match status" value="1"/>
</dbReference>
<sequence length="265" mass="29330">MAEDNVLWVGGLVDEVTEDLLYELFLQAGPLDKVSRPKEKDGSLRKFAFVEFKHAESVPYAIQVMDGTKLFGQHLRLKGRTGSSQGGGITSAPAGSAYPVHSHQILAPSSPSRNYSGSRTTPDYQRSRSYHGGEDSRRGHDTSSPHLSSHTSYPGHNHHRYPDSKKGTASDGNTGHDSIPFNGPAGPLSQSFSNMTAFAPSNMQPHSIDDRRNRLMQQQAISLHAHANRMGNQQQGYNFNYAQSFAGYSYGQQMQHQQQWYPPNQ</sequence>
<dbReference type="SUPFAM" id="SSF54928">
    <property type="entry name" value="RNA-binding domain, RBD"/>
    <property type="match status" value="1"/>
</dbReference>
<dbReference type="SMART" id="SM00360">
    <property type="entry name" value="RRM"/>
    <property type="match status" value="1"/>
</dbReference>
<feature type="region of interest" description="Disordered" evidence="5">
    <location>
        <begin position="104"/>
        <end position="208"/>
    </location>
</feature>
<evidence type="ECO:0000313" key="8">
    <source>
        <dbReference type="Proteomes" id="UP000245119"/>
    </source>
</evidence>
<organism evidence="7 8">
    <name type="scientific">Pomacea canaliculata</name>
    <name type="common">Golden apple snail</name>
    <dbReference type="NCBI Taxonomy" id="400727"/>
    <lineage>
        <taxon>Eukaryota</taxon>
        <taxon>Metazoa</taxon>
        <taxon>Spiralia</taxon>
        <taxon>Lophotrochozoa</taxon>
        <taxon>Mollusca</taxon>
        <taxon>Gastropoda</taxon>
        <taxon>Caenogastropoda</taxon>
        <taxon>Architaenioglossa</taxon>
        <taxon>Ampullarioidea</taxon>
        <taxon>Ampullariidae</taxon>
        <taxon>Pomacea</taxon>
    </lineage>
</organism>
<reference evidence="7 8" key="1">
    <citation type="submission" date="2018-04" db="EMBL/GenBank/DDBJ databases">
        <title>The genome of golden apple snail Pomacea canaliculata provides insight into stress tolerance and invasive adaptation.</title>
        <authorList>
            <person name="Liu C."/>
            <person name="Liu B."/>
            <person name="Ren Y."/>
            <person name="Zhang Y."/>
            <person name="Wang H."/>
            <person name="Li S."/>
            <person name="Jiang F."/>
            <person name="Yin L."/>
            <person name="Zhang G."/>
            <person name="Qian W."/>
            <person name="Fan W."/>
        </authorList>
    </citation>
    <scope>NUCLEOTIDE SEQUENCE [LARGE SCALE GENOMIC DNA]</scope>
    <source>
        <strain evidence="7">SZHN2017</strain>
        <tissue evidence="7">Muscle</tissue>
    </source>
</reference>
<evidence type="ECO:0000256" key="2">
    <source>
        <dbReference type="ARBA" id="ARBA00022884"/>
    </source>
</evidence>
<dbReference type="PROSITE" id="PS50102">
    <property type="entry name" value="RRM"/>
    <property type="match status" value="1"/>
</dbReference>
<dbReference type="Pfam" id="PF00076">
    <property type="entry name" value="RRM_1"/>
    <property type="match status" value="1"/>
</dbReference>
<gene>
    <name evidence="7" type="ORF">C0Q70_11849</name>
</gene>
<feature type="compositionally biased region" description="Polar residues" evidence="5">
    <location>
        <begin position="188"/>
        <end position="205"/>
    </location>
</feature>
<dbReference type="PANTHER" id="PTHR13798:SF11">
    <property type="entry name" value="RNA-BINDING PROTEIN 7-RELATED"/>
    <property type="match status" value="1"/>
</dbReference>
<dbReference type="GO" id="GO:0003727">
    <property type="term" value="F:single-stranded RNA binding"/>
    <property type="evidence" value="ECO:0007669"/>
    <property type="project" value="TreeGrafter"/>
</dbReference>
<keyword evidence="2 4" id="KW-0694">RNA-binding</keyword>
<dbReference type="PANTHER" id="PTHR13798">
    <property type="entry name" value="RNA BINDING MOTIF RBM PROTEIN -RELATED"/>
    <property type="match status" value="1"/>
</dbReference>
<dbReference type="InterPro" id="IPR000504">
    <property type="entry name" value="RRM_dom"/>
</dbReference>
<evidence type="ECO:0000256" key="3">
    <source>
        <dbReference type="ARBA" id="ARBA00023242"/>
    </source>
</evidence>
<dbReference type="GO" id="GO:0005654">
    <property type="term" value="C:nucleoplasm"/>
    <property type="evidence" value="ECO:0007669"/>
    <property type="project" value="UniProtKB-SubCell"/>
</dbReference>
<dbReference type="InterPro" id="IPR012677">
    <property type="entry name" value="Nucleotide-bd_a/b_plait_sf"/>
</dbReference>
<feature type="compositionally biased region" description="Polar residues" evidence="5">
    <location>
        <begin position="107"/>
        <end position="124"/>
    </location>
</feature>
<comment type="subcellular location">
    <subcellularLocation>
        <location evidence="1">Nucleus</location>
        <location evidence="1">Nucleoplasm</location>
    </subcellularLocation>
</comment>
<evidence type="ECO:0000313" key="7">
    <source>
        <dbReference type="EMBL" id="PVD29252.1"/>
    </source>
</evidence>
<dbReference type="AlphaFoldDB" id="A0A2T7P752"/>
<comment type="caution">
    <text evidence="7">The sequence shown here is derived from an EMBL/GenBank/DDBJ whole genome shotgun (WGS) entry which is preliminary data.</text>
</comment>
<feature type="compositionally biased region" description="Basic and acidic residues" evidence="5">
    <location>
        <begin position="131"/>
        <end position="143"/>
    </location>
</feature>
<dbReference type="Proteomes" id="UP000245119">
    <property type="component" value="Linkage Group LG6"/>
</dbReference>
<keyword evidence="3" id="KW-0539">Nucleus</keyword>
<evidence type="ECO:0000256" key="4">
    <source>
        <dbReference type="PROSITE-ProRule" id="PRU00176"/>
    </source>
</evidence>
<protein>
    <recommendedName>
        <fullName evidence="6">RRM domain-containing protein</fullName>
    </recommendedName>
</protein>